<dbReference type="Proteomes" id="UP000240883">
    <property type="component" value="Unassembled WGS sequence"/>
</dbReference>
<sequence length="321" mass="36236">MQFRFYTFAQAFRGSGAWAGLNGSRAGPRITQFVCRTCQHKFSTSAILRKAAQATKSLAKNVQKKTKAAETRYSRNLLIYDAGDTRTAFVTFWKATAIFQFGTCTIFLVPMLYNNQNQPDENIRLLQAAGVFVLGAIPSLTMAYLTSPFVKKVFMEIPEWAQKSRSGLLAFARNPPGDTRINFVTLRTFPFEHNTSVFLSELRALPPQKGRFANIELPKSLAWRQRQKEKSLANRIWDVVKEQRFKFYVKEGRAYTMKTGVPGVWESIAEKIQQQTSAEAANSIAKGAKPLKPVKQAAPVKLVADRERQKAIKRQTARSAR</sequence>
<organism evidence="2 3">
    <name type="scientific">Corynespora cassiicola Philippines</name>
    <dbReference type="NCBI Taxonomy" id="1448308"/>
    <lineage>
        <taxon>Eukaryota</taxon>
        <taxon>Fungi</taxon>
        <taxon>Dikarya</taxon>
        <taxon>Ascomycota</taxon>
        <taxon>Pezizomycotina</taxon>
        <taxon>Dothideomycetes</taxon>
        <taxon>Pleosporomycetidae</taxon>
        <taxon>Pleosporales</taxon>
        <taxon>Corynesporascaceae</taxon>
        <taxon>Corynespora</taxon>
    </lineage>
</organism>
<keyword evidence="3" id="KW-1185">Reference proteome</keyword>
<evidence type="ECO:0000313" key="2">
    <source>
        <dbReference type="EMBL" id="PSN63287.1"/>
    </source>
</evidence>
<dbReference type="EMBL" id="KZ678140">
    <property type="protein sequence ID" value="PSN63287.1"/>
    <property type="molecule type" value="Genomic_DNA"/>
</dbReference>
<gene>
    <name evidence="2" type="ORF">BS50DRAFT_577048</name>
</gene>
<dbReference type="OrthoDB" id="2386090at2759"/>
<evidence type="ECO:0000256" key="1">
    <source>
        <dbReference type="SAM" id="Phobius"/>
    </source>
</evidence>
<keyword evidence="1" id="KW-1133">Transmembrane helix</keyword>
<feature type="transmembrane region" description="Helical" evidence="1">
    <location>
        <begin position="125"/>
        <end position="145"/>
    </location>
</feature>
<evidence type="ECO:0000313" key="3">
    <source>
        <dbReference type="Proteomes" id="UP000240883"/>
    </source>
</evidence>
<name>A0A2T2NCY5_CORCC</name>
<dbReference type="AlphaFoldDB" id="A0A2T2NCY5"/>
<proteinExistence type="predicted"/>
<reference evidence="2 3" key="1">
    <citation type="journal article" date="2018" name="Front. Microbiol.">
        <title>Genome-Wide Analysis of Corynespora cassiicola Leaf Fall Disease Putative Effectors.</title>
        <authorList>
            <person name="Lopez D."/>
            <person name="Ribeiro S."/>
            <person name="Label P."/>
            <person name="Fumanal B."/>
            <person name="Venisse J.S."/>
            <person name="Kohler A."/>
            <person name="de Oliveira R.R."/>
            <person name="Labutti K."/>
            <person name="Lipzen A."/>
            <person name="Lail K."/>
            <person name="Bauer D."/>
            <person name="Ohm R.A."/>
            <person name="Barry K.W."/>
            <person name="Spatafora J."/>
            <person name="Grigoriev I.V."/>
            <person name="Martin F.M."/>
            <person name="Pujade-Renaud V."/>
        </authorList>
    </citation>
    <scope>NUCLEOTIDE SEQUENCE [LARGE SCALE GENOMIC DNA]</scope>
    <source>
        <strain evidence="2 3">Philippines</strain>
    </source>
</reference>
<keyword evidence="1" id="KW-0472">Membrane</keyword>
<accession>A0A2T2NCY5</accession>
<keyword evidence="1" id="KW-0812">Transmembrane</keyword>
<feature type="transmembrane region" description="Helical" evidence="1">
    <location>
        <begin position="92"/>
        <end position="113"/>
    </location>
</feature>
<protein>
    <submittedName>
        <fullName evidence="2">Uncharacterized protein</fullName>
    </submittedName>
</protein>